<keyword evidence="2" id="KW-0732">Signal</keyword>
<dbReference type="GeneID" id="25261391"/>
<dbReference type="FunCoup" id="A0A066VKN4">
    <property type="interactions" value="180"/>
</dbReference>
<evidence type="ECO:0000256" key="1">
    <source>
        <dbReference type="ARBA" id="ARBA00022801"/>
    </source>
</evidence>
<dbReference type="Gene3D" id="3.40.50.1240">
    <property type="entry name" value="Phosphoglycerate mutase-like"/>
    <property type="match status" value="1"/>
</dbReference>
<dbReference type="OrthoDB" id="6509975at2759"/>
<protein>
    <submittedName>
        <fullName evidence="3">Phosphoglycerate mutase-like protein</fullName>
    </submittedName>
</protein>
<reference evidence="3 4" key="1">
    <citation type="submission" date="2014-05" db="EMBL/GenBank/DDBJ databases">
        <title>Draft genome sequence of a rare smut relative, Tilletiaria anomala UBC 951.</title>
        <authorList>
            <consortium name="DOE Joint Genome Institute"/>
            <person name="Toome M."/>
            <person name="Kuo A."/>
            <person name="Henrissat B."/>
            <person name="Lipzen A."/>
            <person name="Tritt A."/>
            <person name="Yoshinaga Y."/>
            <person name="Zane M."/>
            <person name="Barry K."/>
            <person name="Grigoriev I.V."/>
            <person name="Spatafora J.W."/>
            <person name="Aimea M.C."/>
        </authorList>
    </citation>
    <scope>NUCLEOTIDE SEQUENCE [LARGE SCALE GENOMIC DNA]</scope>
    <source>
        <strain evidence="3 4">UBC 951</strain>
    </source>
</reference>
<evidence type="ECO:0000256" key="2">
    <source>
        <dbReference type="SAM" id="SignalP"/>
    </source>
</evidence>
<dbReference type="HOGENOM" id="CLU_020880_2_2_1"/>
<dbReference type="PANTHER" id="PTHR20963">
    <property type="entry name" value="MULTIPLE INOSITOL POLYPHOSPHATE PHOSPHATASE-RELATED"/>
    <property type="match status" value="1"/>
</dbReference>
<dbReference type="InterPro" id="IPR029033">
    <property type="entry name" value="His_PPase_superfam"/>
</dbReference>
<dbReference type="InterPro" id="IPR033379">
    <property type="entry name" value="Acid_Pase_AS"/>
</dbReference>
<dbReference type="PANTHER" id="PTHR20963:SF42">
    <property type="entry name" value="PHOSPHOGLYCERATE MUTASE-LIKE PROTEIN"/>
    <property type="match status" value="1"/>
</dbReference>
<dbReference type="InParanoid" id="A0A066VKN4"/>
<dbReference type="PROSITE" id="PS00616">
    <property type="entry name" value="HIS_ACID_PHOSPHAT_1"/>
    <property type="match status" value="1"/>
</dbReference>
<keyword evidence="4" id="KW-1185">Reference proteome</keyword>
<sequence>MLFKLSSALLLASSLAVATPTPSTPFAEDVYLEDPHVLFSRQAGAVRPNATIDISPAFPTDIGYSGTIKYGAAPFLAQNNRLNSTKPNLGAATKADEYTPANSKGSDFNMARYWGNTSPWFPSPLFSEAQKNRQLDPTCKITNVHILHRHGARYPTSYSTEGAPYFGVLATNASTAAATGGAAFTNTGPLAFLSNYTYQLGAEILTPVGAQQVFDSGIKAYYSYGSLYNSTAGGNGTAPRKPVIRTTSQERMLDSARYWTAGFFGLDAPSLIDLLVILEGDGFNNTLASYDTCNNSNVGALAVGDTYLTPQWEATYLKGTVERLQQYTSLNLTTEMVYGMQSLCAYETNALGYSPFCELFTEDEWRGFEYFLDLQFQGDYGSMSPSGRAQGIGYVQEFLARLTNGTIPADQITTQNSTLLTPEYFPTDQPMYVDFTHDDIILSVLVALNYTHVVGEYLSATTMDDNRTFVLSHITPFAARLIFEVAECGSTEGGNSTQIIRTILNDALIPMNEAQGCTPRSDGSCLLSEFVQFQQATAYKAANFDFACFGNYTLTGPTVTNGTIA</sequence>
<dbReference type="GO" id="GO:0003993">
    <property type="term" value="F:acid phosphatase activity"/>
    <property type="evidence" value="ECO:0007669"/>
    <property type="project" value="TreeGrafter"/>
</dbReference>
<dbReference type="RefSeq" id="XP_013240983.1">
    <property type="nucleotide sequence ID" value="XM_013385529.1"/>
</dbReference>
<name>A0A066VKN4_TILAU</name>
<gene>
    <name evidence="3" type="ORF">K437DRAFT_12239</name>
</gene>
<dbReference type="Proteomes" id="UP000027361">
    <property type="component" value="Unassembled WGS sequence"/>
</dbReference>
<dbReference type="STRING" id="1037660.A0A066VKN4"/>
<dbReference type="EMBL" id="JMSN01000106">
    <property type="protein sequence ID" value="KDN39314.1"/>
    <property type="molecule type" value="Genomic_DNA"/>
</dbReference>
<proteinExistence type="predicted"/>
<keyword evidence="1" id="KW-0378">Hydrolase</keyword>
<dbReference type="AlphaFoldDB" id="A0A066VKN4"/>
<feature type="chain" id="PRO_5001633061" evidence="2">
    <location>
        <begin position="19"/>
        <end position="565"/>
    </location>
</feature>
<dbReference type="Pfam" id="PF00328">
    <property type="entry name" value="His_Phos_2"/>
    <property type="match status" value="1"/>
</dbReference>
<dbReference type="InterPro" id="IPR000560">
    <property type="entry name" value="His_Pase_clade-2"/>
</dbReference>
<organism evidence="3 4">
    <name type="scientific">Tilletiaria anomala (strain ATCC 24038 / CBS 436.72 / UBC 951)</name>
    <dbReference type="NCBI Taxonomy" id="1037660"/>
    <lineage>
        <taxon>Eukaryota</taxon>
        <taxon>Fungi</taxon>
        <taxon>Dikarya</taxon>
        <taxon>Basidiomycota</taxon>
        <taxon>Ustilaginomycotina</taxon>
        <taxon>Exobasidiomycetes</taxon>
        <taxon>Georgefischeriales</taxon>
        <taxon>Tilletiariaceae</taxon>
        <taxon>Tilletiaria</taxon>
    </lineage>
</organism>
<dbReference type="OMA" id="LESAKWW"/>
<comment type="caution">
    <text evidence="3">The sequence shown here is derived from an EMBL/GenBank/DDBJ whole genome shotgun (WGS) entry which is preliminary data.</text>
</comment>
<evidence type="ECO:0000313" key="3">
    <source>
        <dbReference type="EMBL" id="KDN39314.1"/>
    </source>
</evidence>
<feature type="signal peptide" evidence="2">
    <location>
        <begin position="1"/>
        <end position="18"/>
    </location>
</feature>
<evidence type="ECO:0000313" key="4">
    <source>
        <dbReference type="Proteomes" id="UP000027361"/>
    </source>
</evidence>
<dbReference type="SUPFAM" id="SSF53254">
    <property type="entry name" value="Phosphoglycerate mutase-like"/>
    <property type="match status" value="1"/>
</dbReference>
<accession>A0A066VKN4</accession>
<dbReference type="CDD" id="cd07061">
    <property type="entry name" value="HP_HAP_like"/>
    <property type="match status" value="1"/>
</dbReference>